<dbReference type="InterPro" id="IPR024072">
    <property type="entry name" value="DHFR-like_dom_sf"/>
</dbReference>
<gene>
    <name evidence="2" type="ORF">OENI_1114</name>
</gene>
<dbReference type="Gene3D" id="3.40.430.10">
    <property type="entry name" value="Dihydrofolate Reductase, subunit A"/>
    <property type="match status" value="1"/>
</dbReference>
<sequence length="57" mass="6714">MTKLVKNDLIDEFWIQIAPVIIGTGKRLFEENTYEKRFKLVGTKRIGELAEIHLKRL</sequence>
<dbReference type="SUPFAM" id="SSF53597">
    <property type="entry name" value="Dihydrofolate reductase-like"/>
    <property type="match status" value="1"/>
</dbReference>
<reference evidence="2 3" key="1">
    <citation type="submission" date="2018-08" db="EMBL/GenBank/DDBJ databases">
        <authorList>
            <person name="Lorentzen P. G. S. M."/>
        </authorList>
    </citation>
    <scope>NUCLEOTIDE SEQUENCE [LARGE SCALE GENOMIC DNA]</scope>
    <source>
        <strain evidence="2 3">CRBO_1381</strain>
    </source>
</reference>
<organism evidence="2 3">
    <name type="scientific">Oenococcus oeni</name>
    <name type="common">Leuconostoc oenos</name>
    <dbReference type="NCBI Taxonomy" id="1247"/>
    <lineage>
        <taxon>Bacteria</taxon>
        <taxon>Bacillati</taxon>
        <taxon>Bacillota</taxon>
        <taxon>Bacilli</taxon>
        <taxon>Lactobacillales</taxon>
        <taxon>Lactobacillaceae</taxon>
        <taxon>Oenococcus</taxon>
    </lineage>
</organism>
<dbReference type="Proteomes" id="UP000294726">
    <property type="component" value="Chromosome"/>
</dbReference>
<evidence type="ECO:0000313" key="3">
    <source>
        <dbReference type="Proteomes" id="UP000294726"/>
    </source>
</evidence>
<dbReference type="GO" id="GO:0008703">
    <property type="term" value="F:5-amino-6-(5-phosphoribosylamino)uracil reductase activity"/>
    <property type="evidence" value="ECO:0007669"/>
    <property type="project" value="InterPro"/>
</dbReference>
<dbReference type="EMBL" id="LR031358">
    <property type="protein sequence ID" value="VDB98349.1"/>
    <property type="molecule type" value="Genomic_DNA"/>
</dbReference>
<dbReference type="InterPro" id="IPR002734">
    <property type="entry name" value="RibDG_C"/>
</dbReference>
<dbReference type="GO" id="GO:0009231">
    <property type="term" value="P:riboflavin biosynthetic process"/>
    <property type="evidence" value="ECO:0007669"/>
    <property type="project" value="InterPro"/>
</dbReference>
<evidence type="ECO:0000259" key="1">
    <source>
        <dbReference type="Pfam" id="PF01872"/>
    </source>
</evidence>
<dbReference type="Pfam" id="PF01872">
    <property type="entry name" value="RibD_C"/>
    <property type="match status" value="1"/>
</dbReference>
<accession>A0AAQ2UW06</accession>
<dbReference type="AlphaFoldDB" id="A0AAQ2UW06"/>
<name>A0AAQ2UW06_OENOE</name>
<evidence type="ECO:0000313" key="2">
    <source>
        <dbReference type="EMBL" id="VDB98349.1"/>
    </source>
</evidence>
<protein>
    <recommendedName>
        <fullName evidence="1">Bacterial bifunctional deaminase-reductase C-terminal domain-containing protein</fullName>
    </recommendedName>
</protein>
<proteinExistence type="predicted"/>
<feature type="domain" description="Bacterial bifunctional deaminase-reductase C-terminal" evidence="1">
    <location>
        <begin position="3"/>
        <end position="48"/>
    </location>
</feature>
<dbReference type="RefSeq" id="WP_239644461.1">
    <property type="nucleotide sequence ID" value="NZ_LR031358.1"/>
</dbReference>